<dbReference type="Pfam" id="PF07727">
    <property type="entry name" value="RVT_2"/>
    <property type="match status" value="1"/>
</dbReference>
<dbReference type="InterPro" id="IPR043502">
    <property type="entry name" value="DNA/RNA_pol_sf"/>
</dbReference>
<name>A0A8X8YCI3_SALSN</name>
<dbReference type="InterPro" id="IPR013103">
    <property type="entry name" value="RVT_2"/>
</dbReference>
<evidence type="ECO:0000259" key="1">
    <source>
        <dbReference type="Pfam" id="PF07727"/>
    </source>
</evidence>
<protein>
    <recommendedName>
        <fullName evidence="1">Reverse transcriptase Ty1/copia-type domain-containing protein</fullName>
    </recommendedName>
</protein>
<accession>A0A8X8YCI3</accession>
<evidence type="ECO:0000313" key="2">
    <source>
        <dbReference type="EMBL" id="KAG6430058.1"/>
    </source>
</evidence>
<evidence type="ECO:0000313" key="3">
    <source>
        <dbReference type="Proteomes" id="UP000298416"/>
    </source>
</evidence>
<dbReference type="EMBL" id="PNBA02000003">
    <property type="protein sequence ID" value="KAG6430058.1"/>
    <property type="molecule type" value="Genomic_DNA"/>
</dbReference>
<comment type="caution">
    <text evidence="2">The sequence shown here is derived from an EMBL/GenBank/DDBJ whole genome shotgun (WGS) entry which is preliminary data.</text>
</comment>
<sequence>MTLPPGYDVVWPSVEGANSESTPACKLKKSLYGLKQASSKGFFGIVVYVDDILVAATHPEITEDFKLFLSQHFKFKDLGAPKYFLGLEIARNKNGILVSQRKYTMDLLLRDTRMLGCKPSVVPMDLLKKLRLDSGTPLKDASKYRRLIGRLLYLCITSPDVTFAVHKLSQYVSNPSDEHWETTEKIIRYLKGSPEYGLFYSSSSKVSLSILFDADWAACPDTRKSMTGYCLFLGSSMISWKVKKQNTISRSSAEAEKCVIRIAIEMCLRFFDSSPAPSSKNAAVRRVRRPPYGEGSLEQLVRGGHFTLTACFVCALPCLCRCSSPLY</sequence>
<reference evidence="2" key="1">
    <citation type="submission" date="2018-01" db="EMBL/GenBank/DDBJ databases">
        <authorList>
            <person name="Mao J.F."/>
        </authorList>
    </citation>
    <scope>NUCLEOTIDE SEQUENCE</scope>
    <source>
        <strain evidence="2">Huo1</strain>
        <tissue evidence="2">Leaf</tissue>
    </source>
</reference>
<feature type="domain" description="Reverse transcriptase Ty1/copia-type" evidence="1">
    <location>
        <begin position="45"/>
        <end position="124"/>
    </location>
</feature>
<dbReference type="PANTHER" id="PTHR11439:SF470">
    <property type="entry name" value="CYSTEINE-RICH RLK (RECEPTOR-LIKE PROTEIN KINASE) 8"/>
    <property type="match status" value="1"/>
</dbReference>
<proteinExistence type="predicted"/>
<dbReference type="Proteomes" id="UP000298416">
    <property type="component" value="Unassembled WGS sequence"/>
</dbReference>
<dbReference type="AlphaFoldDB" id="A0A8X8YCI3"/>
<dbReference type="PANTHER" id="PTHR11439">
    <property type="entry name" value="GAG-POL-RELATED RETROTRANSPOSON"/>
    <property type="match status" value="1"/>
</dbReference>
<organism evidence="2">
    <name type="scientific">Salvia splendens</name>
    <name type="common">Scarlet sage</name>
    <dbReference type="NCBI Taxonomy" id="180675"/>
    <lineage>
        <taxon>Eukaryota</taxon>
        <taxon>Viridiplantae</taxon>
        <taxon>Streptophyta</taxon>
        <taxon>Embryophyta</taxon>
        <taxon>Tracheophyta</taxon>
        <taxon>Spermatophyta</taxon>
        <taxon>Magnoliopsida</taxon>
        <taxon>eudicotyledons</taxon>
        <taxon>Gunneridae</taxon>
        <taxon>Pentapetalae</taxon>
        <taxon>asterids</taxon>
        <taxon>lamiids</taxon>
        <taxon>Lamiales</taxon>
        <taxon>Lamiaceae</taxon>
        <taxon>Nepetoideae</taxon>
        <taxon>Mentheae</taxon>
        <taxon>Salviinae</taxon>
        <taxon>Salvia</taxon>
        <taxon>Salvia subgen. Calosphace</taxon>
        <taxon>core Calosphace</taxon>
    </lineage>
</organism>
<dbReference type="CDD" id="cd09272">
    <property type="entry name" value="RNase_HI_RT_Ty1"/>
    <property type="match status" value="1"/>
</dbReference>
<dbReference type="SUPFAM" id="SSF56672">
    <property type="entry name" value="DNA/RNA polymerases"/>
    <property type="match status" value="1"/>
</dbReference>
<gene>
    <name evidence="2" type="ORF">SASPL_108119</name>
</gene>
<reference evidence="2" key="2">
    <citation type="submission" date="2020-08" db="EMBL/GenBank/DDBJ databases">
        <title>Plant Genome Project.</title>
        <authorList>
            <person name="Zhang R.-G."/>
        </authorList>
    </citation>
    <scope>NUCLEOTIDE SEQUENCE</scope>
    <source>
        <strain evidence="2">Huo1</strain>
        <tissue evidence="2">Leaf</tissue>
    </source>
</reference>
<keyword evidence="3" id="KW-1185">Reference proteome</keyword>